<dbReference type="EMBL" id="AP014808">
    <property type="protein sequence ID" value="BAQ56843.1"/>
    <property type="molecule type" value="Genomic_DNA"/>
</dbReference>
<evidence type="ECO:0000256" key="2">
    <source>
        <dbReference type="ARBA" id="ARBA00009902"/>
    </source>
</evidence>
<dbReference type="STRING" id="1600.LBAT_0454"/>
<reference evidence="12 13" key="1">
    <citation type="submission" date="2015-03" db="EMBL/GenBank/DDBJ databases">
        <title>Complete genome sequence of Lactobacillus acetotolerans NBRC 13120.</title>
        <authorList>
            <person name="Toh H."/>
            <person name="Morita H."/>
            <person name="Fujita N."/>
        </authorList>
    </citation>
    <scope>NUCLEOTIDE SEQUENCE [LARGE SCALE GENOMIC DNA]</scope>
    <source>
        <strain evidence="12 13">NBRC 13120</strain>
    </source>
</reference>
<organism evidence="12 13">
    <name type="scientific">Lactobacillus acetotolerans</name>
    <dbReference type="NCBI Taxonomy" id="1600"/>
    <lineage>
        <taxon>Bacteria</taxon>
        <taxon>Bacillati</taxon>
        <taxon>Bacillota</taxon>
        <taxon>Bacilli</taxon>
        <taxon>Lactobacillales</taxon>
        <taxon>Lactobacillaceae</taxon>
        <taxon>Lactobacillus</taxon>
    </lineage>
</organism>
<keyword evidence="9" id="KW-0119">Carbohydrate metabolism</keyword>
<comment type="similarity">
    <text evidence="2 8">Belongs to the glycosyl hydrolase 32 family.</text>
</comment>
<dbReference type="RefSeq" id="WP_060459251.1">
    <property type="nucleotide sequence ID" value="NZ_AP014808.1"/>
</dbReference>
<evidence type="ECO:0000256" key="8">
    <source>
        <dbReference type="RuleBase" id="RU362110"/>
    </source>
</evidence>
<dbReference type="SUPFAM" id="SSF49899">
    <property type="entry name" value="Concanavalin A-like lectins/glucanases"/>
    <property type="match status" value="1"/>
</dbReference>
<dbReference type="InterPro" id="IPR023296">
    <property type="entry name" value="Glyco_hydro_beta-prop_sf"/>
</dbReference>
<sequence length="485" mass="55944">MNWTTEKRYLPYDKWPKEVLKQLQKQAARSKYQMHYHLHPISGLINDPNGFSYFNGKYHLFCQSYPFGPVHGLKSWVHFKSKDLVHWKYLGLAIKPDTMADSHGAYSGSAKTIGNKLFIMYTGNHRDKNWKRVPYQIGAWMDKNGTVQDKHILFKNPSHITEHFRDPQILKENGHYYALVGAQDSVNKHGHIDLWQSDDLKDWHELGFLKFSKHNMGYMIECPNLVKFNGKVILIFCPQGLDKKVAEYDNIYPNMYVIGDKIDWENHKIINSGKLKNLDDEFDVYASQAFNAPDGKVYEISWVGLPDTTYPTDSENWANCLSQVKELTIENGKLMQRPVPAMKSLHYDEEKISRDFVKNNVSGQYELKITIPANKQGTLHLAANEDLSQSLQIIFDTENGSLTLDRSKAGKPVSVKYGQSRIIKFAEKKELKLDIFVDHSLIEIFANDGEHVMTGRYFSNPEDQKIVLDKNSECQGKFLKIKSIL</sequence>
<dbReference type="SMART" id="SM00640">
    <property type="entry name" value="Glyco_32"/>
    <property type="match status" value="1"/>
</dbReference>
<dbReference type="InterPro" id="IPR013148">
    <property type="entry name" value="Glyco_hydro_32_N"/>
</dbReference>
<evidence type="ECO:0000256" key="7">
    <source>
        <dbReference type="ARBA" id="ARBA00033367"/>
    </source>
</evidence>
<comment type="catalytic activity">
    <reaction evidence="8">
        <text>Hydrolysis of terminal non-reducing beta-D-fructofuranoside residues in beta-D-fructofuranosides.</text>
        <dbReference type="EC" id="3.2.1.26"/>
    </reaction>
</comment>
<dbReference type="InterPro" id="IPR013320">
    <property type="entry name" value="ConA-like_dom_sf"/>
</dbReference>
<evidence type="ECO:0000256" key="6">
    <source>
        <dbReference type="ARBA" id="ARBA00023295"/>
    </source>
</evidence>
<name>A0A0D6A1Z2_9LACO</name>
<gene>
    <name evidence="12" type="ORF">LBAT_0454</name>
</gene>
<dbReference type="UniPathway" id="UPA00238"/>
<dbReference type="PATRIC" id="fig|1600.4.peg.464"/>
<dbReference type="Pfam" id="PF08244">
    <property type="entry name" value="Glyco_hydro_32C"/>
    <property type="match status" value="1"/>
</dbReference>
<keyword evidence="9" id="KW-0963">Cytoplasm</keyword>
<evidence type="ECO:0000259" key="10">
    <source>
        <dbReference type="Pfam" id="PF00251"/>
    </source>
</evidence>
<proteinExistence type="inferred from homology"/>
<evidence type="ECO:0000313" key="12">
    <source>
        <dbReference type="EMBL" id="BAQ56843.1"/>
    </source>
</evidence>
<evidence type="ECO:0000256" key="9">
    <source>
        <dbReference type="RuleBase" id="RU365015"/>
    </source>
</evidence>
<dbReference type="InterPro" id="IPR018053">
    <property type="entry name" value="Glyco_hydro_32_AS"/>
</dbReference>
<dbReference type="Proteomes" id="UP000035709">
    <property type="component" value="Chromosome"/>
</dbReference>
<dbReference type="EC" id="3.2.1.26" evidence="3 8"/>
<comment type="subcellular location">
    <subcellularLocation>
        <location evidence="9">Cytoplasm</location>
    </subcellularLocation>
</comment>
<dbReference type="Gene3D" id="2.115.10.20">
    <property type="entry name" value="Glycosyl hydrolase domain, family 43"/>
    <property type="match status" value="1"/>
</dbReference>
<evidence type="ECO:0000259" key="11">
    <source>
        <dbReference type="Pfam" id="PF08244"/>
    </source>
</evidence>
<comment type="pathway">
    <text evidence="1 9">Glycan biosynthesis; sucrose metabolism.</text>
</comment>
<keyword evidence="5 8" id="KW-0378">Hydrolase</keyword>
<evidence type="ECO:0000256" key="5">
    <source>
        <dbReference type="ARBA" id="ARBA00022801"/>
    </source>
</evidence>
<dbReference type="InterPro" id="IPR001362">
    <property type="entry name" value="Glyco_hydro_32"/>
</dbReference>
<dbReference type="InterPro" id="IPR006232">
    <property type="entry name" value="Suc6P_hydrolase"/>
</dbReference>
<comment type="function">
    <text evidence="9">Enables the bacterium to metabolize sucrose as a sole carbon source.</text>
</comment>
<feature type="domain" description="Glycosyl hydrolase family 32 C-terminal" evidence="11">
    <location>
        <begin position="361"/>
        <end position="471"/>
    </location>
</feature>
<dbReference type="InterPro" id="IPR013189">
    <property type="entry name" value="Glyco_hydro_32_C"/>
</dbReference>
<feature type="domain" description="Glycosyl hydrolase family 32 N-terminal" evidence="10">
    <location>
        <begin position="37"/>
        <end position="338"/>
    </location>
</feature>
<dbReference type="GO" id="GO:0004564">
    <property type="term" value="F:beta-fructofuranosidase activity"/>
    <property type="evidence" value="ECO:0007669"/>
    <property type="project" value="UniProtKB-EC"/>
</dbReference>
<protein>
    <recommendedName>
        <fullName evidence="4 8">Sucrose-6-phosphate hydrolase</fullName>
        <ecNumber evidence="3 8">3.2.1.26</ecNumber>
    </recommendedName>
    <alternativeName>
        <fullName evidence="7 9">Invertase</fullName>
    </alternativeName>
</protein>
<keyword evidence="6 8" id="KW-0326">Glycosidase</keyword>
<evidence type="ECO:0000313" key="13">
    <source>
        <dbReference type="Proteomes" id="UP000035709"/>
    </source>
</evidence>
<dbReference type="GO" id="GO:0005737">
    <property type="term" value="C:cytoplasm"/>
    <property type="evidence" value="ECO:0007669"/>
    <property type="project" value="UniProtKB-SubCell"/>
</dbReference>
<evidence type="ECO:0000256" key="1">
    <source>
        <dbReference type="ARBA" id="ARBA00004914"/>
    </source>
</evidence>
<accession>A0A0D6A1Z2</accession>
<dbReference type="Pfam" id="PF00251">
    <property type="entry name" value="Glyco_hydro_32N"/>
    <property type="match status" value="1"/>
</dbReference>
<dbReference type="InterPro" id="IPR051214">
    <property type="entry name" value="GH32_Enzymes"/>
</dbReference>
<keyword evidence="13" id="KW-1185">Reference proteome</keyword>
<dbReference type="PROSITE" id="PS00609">
    <property type="entry name" value="GLYCOSYL_HYDROL_F32"/>
    <property type="match status" value="1"/>
</dbReference>
<dbReference type="PANTHER" id="PTHR43101">
    <property type="entry name" value="BETA-FRUCTOSIDASE"/>
    <property type="match status" value="1"/>
</dbReference>
<dbReference type="NCBIfam" id="TIGR01322">
    <property type="entry name" value="scrB_fam"/>
    <property type="match status" value="1"/>
</dbReference>
<dbReference type="Gene3D" id="2.60.120.560">
    <property type="entry name" value="Exo-inulinase, domain 1"/>
    <property type="match status" value="1"/>
</dbReference>
<dbReference type="GO" id="GO:0005985">
    <property type="term" value="P:sucrose metabolic process"/>
    <property type="evidence" value="ECO:0007669"/>
    <property type="project" value="UniProtKB-UniPathway"/>
</dbReference>
<dbReference type="CDD" id="cd18623">
    <property type="entry name" value="GH32_ScrB-like"/>
    <property type="match status" value="1"/>
</dbReference>
<dbReference type="SUPFAM" id="SSF75005">
    <property type="entry name" value="Arabinanase/levansucrase/invertase"/>
    <property type="match status" value="1"/>
</dbReference>
<dbReference type="PANTHER" id="PTHR43101:SF1">
    <property type="entry name" value="BETA-FRUCTOSIDASE"/>
    <property type="match status" value="1"/>
</dbReference>
<dbReference type="KEGG" id="lae:LBAT_0454"/>
<dbReference type="AlphaFoldDB" id="A0A0D6A1Z2"/>
<evidence type="ECO:0000256" key="3">
    <source>
        <dbReference type="ARBA" id="ARBA00012758"/>
    </source>
</evidence>
<dbReference type="OrthoDB" id="9759709at2"/>
<evidence type="ECO:0000256" key="4">
    <source>
        <dbReference type="ARBA" id="ARBA00019623"/>
    </source>
</evidence>